<reference evidence="2 3" key="1">
    <citation type="submission" date="2017-02" db="EMBL/GenBank/DDBJ databases">
        <title>Complete genome sequence of Lactobacillus helveticus.</title>
        <authorList>
            <person name="Kim J.F."/>
            <person name="Chung Y."/>
            <person name="Kwak M."/>
        </authorList>
    </citation>
    <scope>NUCLEOTIDE SEQUENCE [LARGE SCALE GENOMIC DNA]</scope>
    <source>
        <strain evidence="2 3">LH5</strain>
    </source>
</reference>
<gene>
    <name evidence="2" type="ORF">LH5_00582</name>
</gene>
<protein>
    <submittedName>
        <fullName evidence="2">Uncharacterized protein</fullName>
    </submittedName>
</protein>
<name>A0A3Q8SPD1_LACHE</name>
<dbReference type="EMBL" id="CP019581">
    <property type="protein sequence ID" value="AZK90843.1"/>
    <property type="molecule type" value="Genomic_DNA"/>
</dbReference>
<evidence type="ECO:0000256" key="1">
    <source>
        <dbReference type="SAM" id="MobiDB-lite"/>
    </source>
</evidence>
<feature type="region of interest" description="Disordered" evidence="1">
    <location>
        <begin position="208"/>
        <end position="234"/>
    </location>
</feature>
<organism evidence="2 3">
    <name type="scientific">Lactobacillus helveticus</name>
    <name type="common">Lactobacillus suntoryeus</name>
    <dbReference type="NCBI Taxonomy" id="1587"/>
    <lineage>
        <taxon>Bacteria</taxon>
        <taxon>Bacillati</taxon>
        <taxon>Bacillota</taxon>
        <taxon>Bacilli</taxon>
        <taxon>Lactobacillales</taxon>
        <taxon>Lactobacillaceae</taxon>
        <taxon>Lactobacillus</taxon>
    </lineage>
</organism>
<dbReference type="GeneID" id="99756750"/>
<accession>A0A3Q8SPD1</accession>
<dbReference type="RefSeq" id="WP_014918930.1">
    <property type="nucleotide sequence ID" value="NZ_CP019581.1"/>
</dbReference>
<evidence type="ECO:0000313" key="2">
    <source>
        <dbReference type="EMBL" id="AZK90843.1"/>
    </source>
</evidence>
<feature type="compositionally biased region" description="Pro residues" evidence="1">
    <location>
        <begin position="211"/>
        <end position="227"/>
    </location>
</feature>
<proteinExistence type="predicted"/>
<dbReference type="Proteomes" id="UP000267945">
    <property type="component" value="Chromosome"/>
</dbReference>
<dbReference type="Gene3D" id="2.60.40.4300">
    <property type="match status" value="1"/>
</dbReference>
<evidence type="ECO:0000313" key="3">
    <source>
        <dbReference type="Proteomes" id="UP000267945"/>
    </source>
</evidence>
<sequence>MSDGTTLNLDQSNNFSQTIALSKDQNHVNSYAAKNLVFDNTEKPNDQVYYVYFTHETEKQTQTATVNEVVKGYYENGPKQGHPVPDRFQPKDYDLYFVRTQDVDLVTGVKKDWTNWSLDAKKTSTNNDGLSFKAIPFKDLYQELDDGYTIDPNGKFIITDNTGKHESEQALIVKGKNGEIKVIPFNNDGITALPENGVIGIQVPYAITTPAPEPQPEPKPQPKPTPKPQNQISL</sequence>
<dbReference type="AlphaFoldDB" id="A0A3Q8SPD1"/>